<dbReference type="EMBL" id="BMKM01000003">
    <property type="protein sequence ID" value="GGE19209.1"/>
    <property type="molecule type" value="Genomic_DNA"/>
</dbReference>
<keyword evidence="4" id="KW-0472">Membrane</keyword>
<dbReference type="GO" id="GO:0009279">
    <property type="term" value="C:cell outer membrane"/>
    <property type="evidence" value="ECO:0007669"/>
    <property type="project" value="UniProtKB-SubCell"/>
</dbReference>
<dbReference type="SUPFAM" id="SSF48452">
    <property type="entry name" value="TPR-like"/>
    <property type="match status" value="1"/>
</dbReference>
<evidence type="ECO:0000259" key="7">
    <source>
        <dbReference type="Pfam" id="PF14322"/>
    </source>
</evidence>
<accession>A0A8H9G0I8</accession>
<reference evidence="8" key="1">
    <citation type="journal article" date="2014" name="Int. J. Syst. Evol. Microbiol.">
        <title>Complete genome sequence of Corynebacterium casei LMG S-19264T (=DSM 44701T), isolated from a smear-ripened cheese.</title>
        <authorList>
            <consortium name="US DOE Joint Genome Institute (JGI-PGF)"/>
            <person name="Walter F."/>
            <person name="Albersmeier A."/>
            <person name="Kalinowski J."/>
            <person name="Ruckert C."/>
        </authorList>
    </citation>
    <scope>NUCLEOTIDE SEQUENCE</scope>
    <source>
        <strain evidence="8">CGMCC 1.15966</strain>
    </source>
</reference>
<feature type="domain" description="SusD-like N-terminal" evidence="7">
    <location>
        <begin position="2"/>
        <end position="204"/>
    </location>
</feature>
<evidence type="ECO:0000256" key="4">
    <source>
        <dbReference type="ARBA" id="ARBA00023136"/>
    </source>
</evidence>
<reference evidence="8" key="2">
    <citation type="submission" date="2020-09" db="EMBL/GenBank/DDBJ databases">
        <authorList>
            <person name="Sun Q."/>
            <person name="Zhou Y."/>
        </authorList>
    </citation>
    <scope>NUCLEOTIDE SEQUENCE</scope>
    <source>
        <strain evidence="8">CGMCC 1.15966</strain>
    </source>
</reference>
<feature type="domain" description="RagB/SusD" evidence="6">
    <location>
        <begin position="313"/>
        <end position="400"/>
    </location>
</feature>
<keyword evidence="9" id="KW-1185">Reference proteome</keyword>
<comment type="similarity">
    <text evidence="2">Belongs to the SusD family.</text>
</comment>
<evidence type="ECO:0000256" key="2">
    <source>
        <dbReference type="ARBA" id="ARBA00006275"/>
    </source>
</evidence>
<evidence type="ECO:0000256" key="1">
    <source>
        <dbReference type="ARBA" id="ARBA00004442"/>
    </source>
</evidence>
<name>A0A8H9G0I8_9SPHI</name>
<dbReference type="InterPro" id="IPR033985">
    <property type="entry name" value="SusD-like_N"/>
</dbReference>
<dbReference type="InterPro" id="IPR011990">
    <property type="entry name" value="TPR-like_helical_dom_sf"/>
</dbReference>
<evidence type="ECO:0000313" key="9">
    <source>
        <dbReference type="Proteomes" id="UP000614460"/>
    </source>
</evidence>
<dbReference type="Proteomes" id="UP000614460">
    <property type="component" value="Unassembled WGS sequence"/>
</dbReference>
<dbReference type="Pfam" id="PF14322">
    <property type="entry name" value="SusD-like_3"/>
    <property type="match status" value="1"/>
</dbReference>
<evidence type="ECO:0008006" key="10">
    <source>
        <dbReference type="Google" id="ProtNLM"/>
    </source>
</evidence>
<sequence length="430" mass="48988">MEVKPDKKLVVPTTLDDIEALLDYTDLMNRFLPSMGEIQADDYNWEYTGWLNSITPEFKNGYIWKKEIYAGENSISDWDIPYQIIFQANNALDGLNKLGNTPNETRRYNSIKGRALFFRAFAHFMVSQLYCAPYDKTKDNSGLGIPLRLSSDINIPSTRSTVKETYDQIIADLLTAENLLPQTESIKTRPSKSAVEALLSRVYLTMQDYEMALKYAEAVLNSGAFNLINFATINSSANYPMQRFNSEVIFHSEMNTAGPISVAQINIDSVLYQSFDNADLRKSAWFRFQNGKMRFKGSYNGSALYFNGLAVDECYLTKAECLARESKFNDALVVLNQLLSTRYNSSTPIVVGQESDVLPTILIERRKELLLRAIRWTDLRRLNLSSNTAKTLYRNLNGNVYTLMPNGLNYVLPIQPDVIRLTNMPQNTRE</sequence>
<comment type="caution">
    <text evidence="8">The sequence shown here is derived from an EMBL/GenBank/DDBJ whole genome shotgun (WGS) entry which is preliminary data.</text>
</comment>
<dbReference type="InterPro" id="IPR012944">
    <property type="entry name" value="SusD_RagB_dom"/>
</dbReference>
<evidence type="ECO:0000256" key="3">
    <source>
        <dbReference type="ARBA" id="ARBA00022729"/>
    </source>
</evidence>
<dbReference type="Pfam" id="PF07980">
    <property type="entry name" value="SusD_RagB"/>
    <property type="match status" value="1"/>
</dbReference>
<evidence type="ECO:0000256" key="5">
    <source>
        <dbReference type="ARBA" id="ARBA00023237"/>
    </source>
</evidence>
<evidence type="ECO:0000313" key="8">
    <source>
        <dbReference type="EMBL" id="GGE19209.1"/>
    </source>
</evidence>
<dbReference type="Gene3D" id="1.25.40.390">
    <property type="match status" value="1"/>
</dbReference>
<keyword evidence="5" id="KW-0998">Cell outer membrane</keyword>
<keyword evidence="3" id="KW-0732">Signal</keyword>
<protein>
    <recommendedName>
        <fullName evidence="10">RagB/SusD family nutrient uptake outer membrane protein</fullName>
    </recommendedName>
</protein>
<evidence type="ECO:0000259" key="6">
    <source>
        <dbReference type="Pfam" id="PF07980"/>
    </source>
</evidence>
<organism evidence="8 9">
    <name type="scientific">Sphingobacterium cellulitidis</name>
    <dbReference type="NCBI Taxonomy" id="1768011"/>
    <lineage>
        <taxon>Bacteria</taxon>
        <taxon>Pseudomonadati</taxon>
        <taxon>Bacteroidota</taxon>
        <taxon>Sphingobacteriia</taxon>
        <taxon>Sphingobacteriales</taxon>
        <taxon>Sphingobacteriaceae</taxon>
        <taxon>Sphingobacterium</taxon>
    </lineage>
</organism>
<comment type="subcellular location">
    <subcellularLocation>
        <location evidence="1">Cell outer membrane</location>
    </subcellularLocation>
</comment>
<gene>
    <name evidence="8" type="ORF">GCM10011516_16150</name>
</gene>
<dbReference type="AlphaFoldDB" id="A0A8H9G0I8"/>
<proteinExistence type="inferred from homology"/>